<dbReference type="Proteomes" id="UP000054695">
    <property type="component" value="Unassembled WGS sequence"/>
</dbReference>
<dbReference type="Gene3D" id="3.40.1410.10">
    <property type="entry name" value="Chorismate lyase-like"/>
    <property type="match status" value="1"/>
</dbReference>
<name>A0A0W0RR54_LEGBO</name>
<keyword evidence="3" id="KW-0456">Lyase</keyword>
<keyword evidence="1" id="KW-0963">Cytoplasm</keyword>
<dbReference type="STRING" id="447.Lboz_2183"/>
<dbReference type="PANTHER" id="PTHR38683:SF1">
    <property type="entry name" value="CHORISMATE PYRUVATE-LYASE"/>
    <property type="match status" value="1"/>
</dbReference>
<gene>
    <name evidence="4" type="primary">ubiC</name>
    <name evidence="4" type="ORF">Lboz_2183</name>
</gene>
<evidence type="ECO:0000256" key="1">
    <source>
        <dbReference type="ARBA" id="ARBA00022490"/>
    </source>
</evidence>
<dbReference type="PATRIC" id="fig|447.4.peg.2316"/>
<dbReference type="EMBL" id="LNXU01000019">
    <property type="protein sequence ID" value="KTC73537.1"/>
    <property type="molecule type" value="Genomic_DNA"/>
</dbReference>
<sequence>MPIDTHSIFTISAQSSEQLTEWLNYQDSLTDKLHQIKGDAQVELISQCWTNTDWWNKNFLQIQDKLVFQREIVMKSHNVAYWYARSIIPKKCYDLDPAFFGRLENESIKNLIFKEDKVYRVQSINYPIDQQCLEYYWVKRNLGFVDGVLWVRLAEFLFQEKESFYLAEIMFPELEGITS</sequence>
<evidence type="ECO:0000313" key="4">
    <source>
        <dbReference type="EMBL" id="KTC73537.1"/>
    </source>
</evidence>
<dbReference type="GO" id="GO:0008813">
    <property type="term" value="F:chorismate lyase activity"/>
    <property type="evidence" value="ECO:0007669"/>
    <property type="project" value="InterPro"/>
</dbReference>
<reference evidence="4 5" key="1">
    <citation type="submission" date="2015-11" db="EMBL/GenBank/DDBJ databases">
        <title>Genomic analysis of 38 Legionella species identifies large and diverse effector repertoires.</title>
        <authorList>
            <person name="Burstein D."/>
            <person name="Amaro F."/>
            <person name="Zusman T."/>
            <person name="Lifshitz Z."/>
            <person name="Cohen O."/>
            <person name="Gilbert J.A."/>
            <person name="Pupko T."/>
            <person name="Shuman H.A."/>
            <person name="Segal G."/>
        </authorList>
    </citation>
    <scope>NUCLEOTIDE SEQUENCE [LARGE SCALE GENOMIC DNA]</scope>
    <source>
        <strain evidence="4 5">WIGA</strain>
    </source>
</reference>
<dbReference type="Pfam" id="PF04345">
    <property type="entry name" value="Chor_lyase"/>
    <property type="match status" value="1"/>
</dbReference>
<evidence type="ECO:0000256" key="2">
    <source>
        <dbReference type="ARBA" id="ARBA00022688"/>
    </source>
</evidence>
<dbReference type="GO" id="GO:0005829">
    <property type="term" value="C:cytosol"/>
    <property type="evidence" value="ECO:0007669"/>
    <property type="project" value="TreeGrafter"/>
</dbReference>
<dbReference type="AlphaFoldDB" id="A0A0W0RR54"/>
<dbReference type="InterPro" id="IPR028978">
    <property type="entry name" value="Chorismate_lyase_/UTRA_dom_sf"/>
</dbReference>
<proteinExistence type="predicted"/>
<evidence type="ECO:0000256" key="3">
    <source>
        <dbReference type="ARBA" id="ARBA00023239"/>
    </source>
</evidence>
<dbReference type="GO" id="GO:0006744">
    <property type="term" value="P:ubiquinone biosynthetic process"/>
    <property type="evidence" value="ECO:0007669"/>
    <property type="project" value="UniProtKB-KW"/>
</dbReference>
<dbReference type="PANTHER" id="PTHR38683">
    <property type="entry name" value="CHORISMATE PYRUVATE-LYASE"/>
    <property type="match status" value="1"/>
</dbReference>
<dbReference type="OrthoDB" id="5646761at2"/>
<keyword evidence="2" id="KW-0831">Ubiquinone biosynthesis</keyword>
<comment type="caution">
    <text evidence="4">The sequence shown here is derived from an EMBL/GenBank/DDBJ whole genome shotgun (WGS) entry which is preliminary data.</text>
</comment>
<dbReference type="RefSeq" id="WP_058459793.1">
    <property type="nucleotide sequence ID" value="NZ_CAAAIY010000006.1"/>
</dbReference>
<dbReference type="SUPFAM" id="SSF64288">
    <property type="entry name" value="Chorismate lyase-like"/>
    <property type="match status" value="1"/>
</dbReference>
<keyword evidence="5" id="KW-1185">Reference proteome</keyword>
<dbReference type="InterPro" id="IPR007440">
    <property type="entry name" value="Chorismate--pyruvate_lyase"/>
</dbReference>
<evidence type="ECO:0000313" key="5">
    <source>
        <dbReference type="Proteomes" id="UP000054695"/>
    </source>
</evidence>
<organism evidence="4 5">
    <name type="scientific">Legionella bozemanae</name>
    <name type="common">Fluoribacter bozemanae</name>
    <dbReference type="NCBI Taxonomy" id="447"/>
    <lineage>
        <taxon>Bacteria</taxon>
        <taxon>Pseudomonadati</taxon>
        <taxon>Pseudomonadota</taxon>
        <taxon>Gammaproteobacteria</taxon>
        <taxon>Legionellales</taxon>
        <taxon>Legionellaceae</taxon>
        <taxon>Legionella</taxon>
    </lineage>
</organism>
<protein>
    <submittedName>
        <fullName evidence="4">4-hydroxybenzoate synthetase</fullName>
    </submittedName>
</protein>
<accession>A0A0W0RR54</accession>